<organism evidence="10 11">
    <name type="scientific">Mariniblastus fucicola</name>
    <dbReference type="NCBI Taxonomy" id="980251"/>
    <lineage>
        <taxon>Bacteria</taxon>
        <taxon>Pseudomonadati</taxon>
        <taxon>Planctomycetota</taxon>
        <taxon>Planctomycetia</taxon>
        <taxon>Pirellulales</taxon>
        <taxon>Pirellulaceae</taxon>
        <taxon>Mariniblastus</taxon>
    </lineage>
</organism>
<proteinExistence type="inferred from homology"/>
<comment type="similarity">
    <text evidence="2 7 9">Belongs to the citrate synthase family.</text>
</comment>
<dbReference type="PRINTS" id="PR00143">
    <property type="entry name" value="CITRTSNTHASE"/>
</dbReference>
<keyword evidence="10" id="KW-0012">Acyltransferase</keyword>
<dbReference type="SUPFAM" id="SSF48256">
    <property type="entry name" value="Citrate synthase"/>
    <property type="match status" value="1"/>
</dbReference>
<dbReference type="KEGG" id="mff:MFFC18_09460"/>
<dbReference type="NCBIfam" id="TIGR01800">
    <property type="entry name" value="cit_synth_II"/>
    <property type="match status" value="1"/>
</dbReference>
<evidence type="ECO:0000256" key="8">
    <source>
        <dbReference type="PIRSR" id="PIRSR001369-1"/>
    </source>
</evidence>
<dbReference type="GO" id="GO:0050440">
    <property type="term" value="F:2-methylcitrate synthase activity"/>
    <property type="evidence" value="ECO:0007669"/>
    <property type="project" value="UniProtKB-EC"/>
</dbReference>
<dbReference type="InterPro" id="IPR002020">
    <property type="entry name" value="Citrate_synthase"/>
</dbReference>
<dbReference type="PANTHER" id="PTHR11739">
    <property type="entry name" value="CITRATE SYNTHASE"/>
    <property type="match status" value="1"/>
</dbReference>
<dbReference type="Gene3D" id="1.10.580.10">
    <property type="entry name" value="Citrate Synthase, domain 1"/>
    <property type="match status" value="1"/>
</dbReference>
<keyword evidence="3" id="KW-0816">Tricarboxylic acid cycle</keyword>
<feature type="active site" evidence="8">
    <location>
        <position position="260"/>
    </location>
</feature>
<evidence type="ECO:0000313" key="10">
    <source>
        <dbReference type="EMBL" id="QEG21094.1"/>
    </source>
</evidence>
<dbReference type="PANTHER" id="PTHR11739:SF25">
    <property type="entry name" value="CITRATE SYNTHASE-RELATED PROTEIN DDB_G0287281"/>
    <property type="match status" value="1"/>
</dbReference>
<evidence type="ECO:0000256" key="4">
    <source>
        <dbReference type="ARBA" id="ARBA00022679"/>
    </source>
</evidence>
<dbReference type="InterPro" id="IPR011278">
    <property type="entry name" value="2-MeCitrate/Citrate_synth_II"/>
</dbReference>
<evidence type="ECO:0000256" key="9">
    <source>
        <dbReference type="RuleBase" id="RU003406"/>
    </source>
</evidence>
<dbReference type="Gene3D" id="1.10.230.10">
    <property type="entry name" value="Cytochrome P450-Terp, domain 2"/>
    <property type="match status" value="1"/>
</dbReference>
<dbReference type="FunFam" id="1.10.230.10:FF:000003">
    <property type="entry name" value="Citrate synthase"/>
    <property type="match status" value="1"/>
</dbReference>
<keyword evidence="11" id="KW-1185">Reference proteome</keyword>
<dbReference type="CDD" id="cd06108">
    <property type="entry name" value="Ec2MCS_like"/>
    <property type="match status" value="1"/>
</dbReference>
<dbReference type="GO" id="GO:0006099">
    <property type="term" value="P:tricarboxylic acid cycle"/>
    <property type="evidence" value="ECO:0007669"/>
    <property type="project" value="UniProtKB-UniPathway"/>
</dbReference>
<dbReference type="NCBIfam" id="NF009006">
    <property type="entry name" value="PRK12351.1"/>
    <property type="match status" value="1"/>
</dbReference>
<dbReference type="GO" id="GO:0019679">
    <property type="term" value="P:propionate metabolic process, methylcitrate cycle"/>
    <property type="evidence" value="ECO:0007669"/>
    <property type="project" value="TreeGrafter"/>
</dbReference>
<dbReference type="OrthoDB" id="9800864at2"/>
<evidence type="ECO:0000256" key="3">
    <source>
        <dbReference type="ARBA" id="ARBA00022532"/>
    </source>
</evidence>
<evidence type="ECO:0000256" key="7">
    <source>
        <dbReference type="PIRNR" id="PIRNR001369"/>
    </source>
</evidence>
<dbReference type="PIRSF" id="PIRSF001369">
    <property type="entry name" value="Citrate_synth"/>
    <property type="match status" value="1"/>
</dbReference>
<dbReference type="EMBL" id="CP042912">
    <property type="protein sequence ID" value="QEG21094.1"/>
    <property type="molecule type" value="Genomic_DNA"/>
</dbReference>
<dbReference type="Proteomes" id="UP000322214">
    <property type="component" value="Chromosome"/>
</dbReference>
<dbReference type="InterPro" id="IPR036969">
    <property type="entry name" value="Citrate_synthase_sf"/>
</dbReference>
<gene>
    <name evidence="10" type="primary">prpC</name>
    <name evidence="10" type="ORF">MFFC18_09460</name>
</gene>
<dbReference type="InterPro" id="IPR016142">
    <property type="entry name" value="Citrate_synth-like_lrg_a-sub"/>
</dbReference>
<accession>A0A5B9P4D1</accession>
<sequence>MTTKKKKTGGLAGVVAGQTAICTVGTEGKGLDYRGYSIFDLAEHATFEEVAFLLLYGELPMIKELDSFKARLRSKRALPEAVAQTLEKIPATAHPMDVLRTGCSMLGVIEPENSFDDQLPTAERLLATFPSMLAYWHRFVTDGTRIDFESNEDGIAGYFLEKLHGKAPSDLMREAMDCSLILYAEHEFNASTFTARVCTATLSDMHSAITGAIGTLRGPLHGGANEAAMELIEKFSTPDEAEAGIMEMLANKSLIMGFGHRVYTVSDPRNEVIKGWAKRLGEEVGDTVLYPVSERIADVMWREKKLFPNLDFFSASAYHFMGIPTALFTPIFVLSRVSGWAAHVIEQRSNNRLIRPGAEYIGPGSRDFVAIEDREPDGGMV</sequence>
<comment type="catalytic activity">
    <reaction evidence="6">
        <text>oxaloacetate + acetyl-CoA + H2O = citrate + CoA + H(+)</text>
        <dbReference type="Rhea" id="RHEA:16845"/>
        <dbReference type="ChEBI" id="CHEBI:15377"/>
        <dbReference type="ChEBI" id="CHEBI:15378"/>
        <dbReference type="ChEBI" id="CHEBI:16452"/>
        <dbReference type="ChEBI" id="CHEBI:16947"/>
        <dbReference type="ChEBI" id="CHEBI:57287"/>
        <dbReference type="ChEBI" id="CHEBI:57288"/>
        <dbReference type="EC" id="2.3.3.16"/>
    </reaction>
</comment>
<reference evidence="10 11" key="1">
    <citation type="submission" date="2019-08" db="EMBL/GenBank/DDBJ databases">
        <title>Deep-cultivation of Planctomycetes and their phenomic and genomic characterization uncovers novel biology.</title>
        <authorList>
            <person name="Wiegand S."/>
            <person name="Jogler M."/>
            <person name="Boedeker C."/>
            <person name="Pinto D."/>
            <person name="Vollmers J."/>
            <person name="Rivas-Marin E."/>
            <person name="Kohn T."/>
            <person name="Peeters S.H."/>
            <person name="Heuer A."/>
            <person name="Rast P."/>
            <person name="Oberbeckmann S."/>
            <person name="Bunk B."/>
            <person name="Jeske O."/>
            <person name="Meyerdierks A."/>
            <person name="Storesund J.E."/>
            <person name="Kallscheuer N."/>
            <person name="Luecker S."/>
            <person name="Lage O.M."/>
            <person name="Pohl T."/>
            <person name="Merkel B.J."/>
            <person name="Hornburger P."/>
            <person name="Mueller R.-W."/>
            <person name="Bruemmer F."/>
            <person name="Labrenz M."/>
            <person name="Spormann A.M."/>
            <person name="Op den Camp H."/>
            <person name="Overmann J."/>
            <person name="Amann R."/>
            <person name="Jetten M.S.M."/>
            <person name="Mascher T."/>
            <person name="Medema M.H."/>
            <person name="Devos D.P."/>
            <person name="Kaster A.-K."/>
            <person name="Ovreas L."/>
            <person name="Rohde M."/>
            <person name="Galperin M.Y."/>
            <person name="Jogler C."/>
        </authorList>
    </citation>
    <scope>NUCLEOTIDE SEQUENCE [LARGE SCALE GENOMIC DNA]</scope>
    <source>
        <strain evidence="10 11">FC18</strain>
    </source>
</reference>
<dbReference type="InterPro" id="IPR016143">
    <property type="entry name" value="Citrate_synth-like_sm_a-sub"/>
</dbReference>
<evidence type="ECO:0000313" key="11">
    <source>
        <dbReference type="Proteomes" id="UP000322214"/>
    </source>
</evidence>
<comment type="pathway">
    <text evidence="1">Carbohydrate metabolism; tricarboxylic acid cycle; isocitrate from oxaloacetate: step 1/2.</text>
</comment>
<evidence type="ECO:0000256" key="1">
    <source>
        <dbReference type="ARBA" id="ARBA00004751"/>
    </source>
</evidence>
<feature type="active site" evidence="8">
    <location>
        <position position="311"/>
    </location>
</feature>
<protein>
    <recommendedName>
        <fullName evidence="7">Citrate synthase</fullName>
    </recommendedName>
</protein>
<comment type="catalytic activity">
    <reaction evidence="5">
        <text>propanoyl-CoA + oxaloacetate + H2O = (2S,3S)-2-methylcitrate + CoA + H(+)</text>
        <dbReference type="Rhea" id="RHEA:23780"/>
        <dbReference type="ChEBI" id="CHEBI:15377"/>
        <dbReference type="ChEBI" id="CHEBI:15378"/>
        <dbReference type="ChEBI" id="CHEBI:16452"/>
        <dbReference type="ChEBI" id="CHEBI:57287"/>
        <dbReference type="ChEBI" id="CHEBI:57392"/>
        <dbReference type="ChEBI" id="CHEBI:58853"/>
        <dbReference type="EC" id="2.3.3.5"/>
    </reaction>
</comment>
<dbReference type="InterPro" id="IPR024176">
    <property type="entry name" value="Citrate_synthase_bac-typ"/>
</dbReference>
<dbReference type="PROSITE" id="PS00480">
    <property type="entry name" value="CITRATE_SYNTHASE"/>
    <property type="match status" value="1"/>
</dbReference>
<dbReference type="Pfam" id="PF00285">
    <property type="entry name" value="Citrate_synt"/>
    <property type="match status" value="1"/>
</dbReference>
<dbReference type="InterPro" id="IPR019810">
    <property type="entry name" value="Citrate_synthase_AS"/>
</dbReference>
<evidence type="ECO:0000256" key="6">
    <source>
        <dbReference type="ARBA" id="ARBA00049288"/>
    </source>
</evidence>
<dbReference type="STRING" id="980251.GCA_001642875_01994"/>
<keyword evidence="4 7" id="KW-0808">Transferase</keyword>
<dbReference type="AlphaFoldDB" id="A0A5B9P4D1"/>
<evidence type="ECO:0000256" key="2">
    <source>
        <dbReference type="ARBA" id="ARBA00010566"/>
    </source>
</evidence>
<dbReference type="GO" id="GO:0005975">
    <property type="term" value="P:carbohydrate metabolic process"/>
    <property type="evidence" value="ECO:0007669"/>
    <property type="project" value="TreeGrafter"/>
</dbReference>
<name>A0A5B9P4D1_9BACT</name>
<dbReference type="GO" id="GO:0036440">
    <property type="term" value="F:citrate synthase activity"/>
    <property type="evidence" value="ECO:0007669"/>
    <property type="project" value="UniProtKB-EC"/>
</dbReference>
<dbReference type="RefSeq" id="WP_075081880.1">
    <property type="nucleotide sequence ID" value="NZ_CP042912.1"/>
</dbReference>
<dbReference type="UniPathway" id="UPA00223"/>
<dbReference type="GO" id="GO:0005737">
    <property type="term" value="C:cytoplasm"/>
    <property type="evidence" value="ECO:0007669"/>
    <property type="project" value="InterPro"/>
</dbReference>
<evidence type="ECO:0000256" key="5">
    <source>
        <dbReference type="ARBA" id="ARBA00049052"/>
    </source>
</evidence>